<feature type="domain" description="Novel toxin 15" evidence="3">
    <location>
        <begin position="348"/>
        <end position="500"/>
    </location>
</feature>
<keyword evidence="2" id="KW-0472">Membrane</keyword>
<evidence type="ECO:0000256" key="2">
    <source>
        <dbReference type="SAM" id="Phobius"/>
    </source>
</evidence>
<feature type="transmembrane region" description="Helical" evidence="2">
    <location>
        <begin position="146"/>
        <end position="167"/>
    </location>
</feature>
<dbReference type="Pfam" id="PF21724">
    <property type="entry name" value="DUF6861"/>
    <property type="match status" value="1"/>
</dbReference>
<dbReference type="EMBL" id="AE016853">
    <property type="protein sequence ID" value="AAO55966.1"/>
    <property type="molecule type" value="Genomic_DNA"/>
</dbReference>
<dbReference type="KEGG" id="pst:PSPTO_2457"/>
<feature type="region of interest" description="Disordered" evidence="1">
    <location>
        <begin position="296"/>
        <end position="318"/>
    </location>
</feature>
<sequence length="508" mass="55695">MSPQLGNGCVAHMMILKDVPRWDEIERNLADKFDDLNQAFNRSWAQAEPEWHGFTRRISSGFDRTYGYLDGGRIDSVKEALNNSYPIVLGRLRRRWADLDIEQIVDVLVQISREVALILGGSVAIGSIVGGVAGGFFLGVGAVPGLVVGGGIGLQVGSLVLSGLGLYSIAEYFYRGLPECLLTLQDGITTAWSAEQEKFAGVDPTGGSMARREYAIESASRLLARGQEQVVTLLLTAIVTYLTRGQIKSGLMGGVDNLAARSAKLQSDISNRRLADWLAKNEKKLLAHPEFQPVDSPKFNFKQTDEGAETPRSQPKAKRLERLEELEIKDFNPYDNPRLKEMSLVERQKYLKTYSAQLRAQQDAINNMTAEEFKSARDSYKNLGRNPAADAMQRRMGKQMEREVAEKIQKSLVKKGVDVREAIIQAKARAKEIKSTVAALHEPDMVAGGWLSPDPVRMGSSSVNSSIGGSWSSRLKALDDAVDSAMLDGNGGAKLNVRLNVLRGATTP</sequence>
<dbReference type="eggNOG" id="COG3210">
    <property type="taxonomic scope" value="Bacteria"/>
</dbReference>
<gene>
    <name evidence="5" type="ordered locus">PSPTO_2457</name>
</gene>
<evidence type="ECO:0000259" key="4">
    <source>
        <dbReference type="Pfam" id="PF21724"/>
    </source>
</evidence>
<dbReference type="STRING" id="223283.PSPTO_2457"/>
<keyword evidence="6" id="KW-1185">Reference proteome</keyword>
<reference evidence="5 6" key="1">
    <citation type="journal article" date="2003" name="Proc. Natl. Acad. Sci. U.S.A.">
        <title>The complete genome sequence of the Arabidopsis and tomato pathogen Pseudomonas syringae pv. tomato DC3000.</title>
        <authorList>
            <person name="Buell C.R."/>
            <person name="Joardar V."/>
            <person name="Lindeberg M."/>
            <person name="Selengut J."/>
            <person name="Paulsen I.T."/>
            <person name="Gwinn M.L."/>
            <person name="Dodson R.J."/>
            <person name="Deboy R.T."/>
            <person name="Durkin A.S."/>
            <person name="Kolonay J.F."/>
            <person name="Madupu R."/>
            <person name="Daugherty S."/>
            <person name="Brinkac L."/>
            <person name="Beanan M.J."/>
            <person name="Haft D.H."/>
            <person name="Nelson W.C."/>
            <person name="Davidsen T."/>
            <person name="Zafar N."/>
            <person name="Zhou L."/>
            <person name="Liu J."/>
            <person name="Yuan Q."/>
            <person name="Khouri H."/>
            <person name="Fedorova N."/>
            <person name="Tran B."/>
            <person name="Russell D."/>
            <person name="Berry K."/>
            <person name="Utterback T."/>
            <person name="Van Aken S.E."/>
            <person name="Feldblyum T.V."/>
            <person name="D'Ascenzo M."/>
            <person name="Deng W.L."/>
            <person name="Ramos A.R."/>
            <person name="Alfano J.R."/>
            <person name="Cartinhour S."/>
            <person name="Chatterjee A.K."/>
            <person name="Delaney T.P."/>
            <person name="Lazarowitz S.G."/>
            <person name="Martin G.B."/>
            <person name="Schneider D.J."/>
            <person name="Tang X."/>
            <person name="Bender C.L."/>
            <person name="White O."/>
            <person name="Fraser C.M."/>
            <person name="Collmer A."/>
        </authorList>
    </citation>
    <scope>NUCLEOTIDE SEQUENCE [LARGE SCALE GENOMIC DNA]</scope>
    <source>
        <strain evidence="6">ATCC BAA-871 / DC3000</strain>
    </source>
</reference>
<dbReference type="InterPro" id="IPR028949">
    <property type="entry name" value="Ntox15"/>
</dbReference>
<evidence type="ECO:0000259" key="3">
    <source>
        <dbReference type="Pfam" id="PF15604"/>
    </source>
</evidence>
<evidence type="ECO:0000313" key="6">
    <source>
        <dbReference type="Proteomes" id="UP000002515"/>
    </source>
</evidence>
<feature type="domain" description="NAD(+)--protein-arginine ADP-ribosyltransferase Tre1-like N-terminal" evidence="4">
    <location>
        <begin position="77"/>
        <end position="282"/>
    </location>
</feature>
<dbReference type="HOGENOM" id="CLU_043799_1_0_6"/>
<dbReference type="OrthoDB" id="7022789at2"/>
<proteinExistence type="predicted"/>
<organism evidence="5 6">
    <name type="scientific">Pseudomonas syringae pv. tomato (strain ATCC BAA-871 / DC3000)</name>
    <dbReference type="NCBI Taxonomy" id="223283"/>
    <lineage>
        <taxon>Bacteria</taxon>
        <taxon>Pseudomonadati</taxon>
        <taxon>Pseudomonadota</taxon>
        <taxon>Gammaproteobacteria</taxon>
        <taxon>Pseudomonadales</taxon>
        <taxon>Pseudomonadaceae</taxon>
        <taxon>Pseudomonas</taxon>
    </lineage>
</organism>
<dbReference type="AlphaFoldDB" id="Q883B1"/>
<feature type="transmembrane region" description="Helical" evidence="2">
    <location>
        <begin position="115"/>
        <end position="140"/>
    </location>
</feature>
<accession>Q883B1</accession>
<keyword evidence="2" id="KW-0812">Transmembrane</keyword>
<dbReference type="PATRIC" id="fig|223283.9.peg.2494"/>
<dbReference type="Pfam" id="PF15604">
    <property type="entry name" value="Ntox15"/>
    <property type="match status" value="1"/>
</dbReference>
<name>Q883B1_PSESM</name>
<dbReference type="Proteomes" id="UP000002515">
    <property type="component" value="Chromosome"/>
</dbReference>
<protein>
    <submittedName>
        <fullName evidence="5">Uncharacterized protein</fullName>
    </submittedName>
</protein>
<keyword evidence="2" id="KW-1133">Transmembrane helix</keyword>
<evidence type="ECO:0000313" key="5">
    <source>
        <dbReference type="EMBL" id="AAO55966.1"/>
    </source>
</evidence>
<evidence type="ECO:0000256" key="1">
    <source>
        <dbReference type="SAM" id="MobiDB-lite"/>
    </source>
</evidence>
<dbReference type="InterPro" id="IPR049195">
    <property type="entry name" value="Tre1-like_N"/>
</dbReference>